<protein>
    <submittedName>
        <fullName evidence="1">Uncharacterized protein</fullName>
    </submittedName>
</protein>
<accession>A0ACB8TKV2</accession>
<evidence type="ECO:0000313" key="1">
    <source>
        <dbReference type="EMBL" id="KAI0069023.1"/>
    </source>
</evidence>
<comment type="caution">
    <text evidence="1">The sequence shown here is derived from an EMBL/GenBank/DDBJ whole genome shotgun (WGS) entry which is preliminary data.</text>
</comment>
<name>A0ACB8TKV2_9AGAM</name>
<keyword evidence="2" id="KW-1185">Reference proteome</keyword>
<reference evidence="1" key="1">
    <citation type="submission" date="2021-03" db="EMBL/GenBank/DDBJ databases">
        <authorList>
            <consortium name="DOE Joint Genome Institute"/>
            <person name="Ahrendt S."/>
            <person name="Looney B.P."/>
            <person name="Miyauchi S."/>
            <person name="Morin E."/>
            <person name="Drula E."/>
            <person name="Courty P.E."/>
            <person name="Chicoki N."/>
            <person name="Fauchery L."/>
            <person name="Kohler A."/>
            <person name="Kuo A."/>
            <person name="Labutti K."/>
            <person name="Pangilinan J."/>
            <person name="Lipzen A."/>
            <person name="Riley R."/>
            <person name="Andreopoulos W."/>
            <person name="He G."/>
            <person name="Johnson J."/>
            <person name="Barry K.W."/>
            <person name="Grigoriev I.V."/>
            <person name="Nagy L."/>
            <person name="Hibbett D."/>
            <person name="Henrissat B."/>
            <person name="Matheny P.B."/>
            <person name="Labbe J."/>
            <person name="Martin F."/>
        </authorList>
    </citation>
    <scope>NUCLEOTIDE SEQUENCE</scope>
    <source>
        <strain evidence="1">HHB10654</strain>
    </source>
</reference>
<evidence type="ECO:0000313" key="2">
    <source>
        <dbReference type="Proteomes" id="UP000814140"/>
    </source>
</evidence>
<dbReference type="Proteomes" id="UP000814140">
    <property type="component" value="Unassembled WGS sequence"/>
</dbReference>
<sequence>MSSISFPGHHPSSSHHDGSEHNLYPLSFDGASTSGFQMNPLSAHPPRTPRTSIMSSNTTVFNPEVYTSKEEVEERPTDLEEELPDDEEDGPKAEAKGRVHAEDIWREMVKTSNGRDKALKLLQYSMKLYLLFHYTLARRMPLKAGVGWETGLLKRIESTVGGLSLSRKCLILFNWLAPLTAILNERNATPAYASDSNPSLPPTPKPLLHTFLHASPPVLLELVQAVADDITTFSKLGLLGKRTGERSGRFADWCWFASTLVGLVENGVERSIIVNSRQAVESRLYEESMAGATAKSTPRNTKIDNKELQLLERQDYWLRVQRAKLFMDLAFVSCDVFKLKRGKEAVKTFSGLASALLSSSKLYDRHRNSLVKVLSF</sequence>
<proteinExistence type="predicted"/>
<reference evidence="1" key="2">
    <citation type="journal article" date="2022" name="New Phytol.">
        <title>Evolutionary transition to the ectomycorrhizal habit in the genomes of a hyperdiverse lineage of mushroom-forming fungi.</title>
        <authorList>
            <person name="Looney B."/>
            <person name="Miyauchi S."/>
            <person name="Morin E."/>
            <person name="Drula E."/>
            <person name="Courty P.E."/>
            <person name="Kohler A."/>
            <person name="Kuo A."/>
            <person name="LaButti K."/>
            <person name="Pangilinan J."/>
            <person name="Lipzen A."/>
            <person name="Riley R."/>
            <person name="Andreopoulos W."/>
            <person name="He G."/>
            <person name="Johnson J."/>
            <person name="Nolan M."/>
            <person name="Tritt A."/>
            <person name="Barry K.W."/>
            <person name="Grigoriev I.V."/>
            <person name="Nagy L.G."/>
            <person name="Hibbett D."/>
            <person name="Henrissat B."/>
            <person name="Matheny P.B."/>
            <person name="Labbe J."/>
            <person name="Martin F.M."/>
        </authorList>
    </citation>
    <scope>NUCLEOTIDE SEQUENCE</scope>
    <source>
        <strain evidence="1">HHB10654</strain>
    </source>
</reference>
<dbReference type="EMBL" id="MU277187">
    <property type="protein sequence ID" value="KAI0069023.1"/>
    <property type="molecule type" value="Genomic_DNA"/>
</dbReference>
<gene>
    <name evidence="1" type="ORF">BV25DRAFT_1874468</name>
</gene>
<organism evidence="1 2">
    <name type="scientific">Artomyces pyxidatus</name>
    <dbReference type="NCBI Taxonomy" id="48021"/>
    <lineage>
        <taxon>Eukaryota</taxon>
        <taxon>Fungi</taxon>
        <taxon>Dikarya</taxon>
        <taxon>Basidiomycota</taxon>
        <taxon>Agaricomycotina</taxon>
        <taxon>Agaricomycetes</taxon>
        <taxon>Russulales</taxon>
        <taxon>Auriscalpiaceae</taxon>
        <taxon>Artomyces</taxon>
    </lineage>
</organism>